<reference evidence="3" key="1">
    <citation type="journal article" date="2020" name="Nature">
        <title>Giant virus diversity and host interactions through global metagenomics.</title>
        <authorList>
            <person name="Schulz F."/>
            <person name="Roux S."/>
            <person name="Paez-Espino D."/>
            <person name="Jungbluth S."/>
            <person name="Walsh D.A."/>
            <person name="Denef V.J."/>
            <person name="McMahon K.D."/>
            <person name="Konstantinidis K.T."/>
            <person name="Eloe-Fadrosh E.A."/>
            <person name="Kyrpides N.C."/>
            <person name="Woyke T."/>
        </authorList>
    </citation>
    <scope>NUCLEOTIDE SEQUENCE</scope>
    <source>
        <strain evidence="3">GVMAG-S-ERX555967-130</strain>
    </source>
</reference>
<evidence type="ECO:0000256" key="2">
    <source>
        <dbReference type="SAM" id="MobiDB-lite"/>
    </source>
</evidence>
<organism evidence="3">
    <name type="scientific">viral metagenome</name>
    <dbReference type="NCBI Taxonomy" id="1070528"/>
    <lineage>
        <taxon>unclassified sequences</taxon>
        <taxon>metagenomes</taxon>
        <taxon>organismal metagenomes</taxon>
    </lineage>
</organism>
<sequence>MSDNKRYTDALIEFHKERLSSLSNPTMKCEGCQNPRQFVSHQDKLIFTCGSQGSGKCGVQYEITVPHYTYFPQEYNVLSQCIYGHGYSDDIDDVSRYAVETAIQTFEFSKPFQESVKEASEYRKHCDTEREKLVQQYQKLNKEESRIQQVHDVSRIRNTNATKRLKLQKMMKETDDPMQLSQLRKEYVDLFVNEREELYPKIDELTNDVSDDYVVIKQATIDVSNDTYKKTEKKKRKPRKKPPQVTTGS</sequence>
<feature type="coiled-coil region" evidence="1">
    <location>
        <begin position="123"/>
        <end position="150"/>
    </location>
</feature>
<dbReference type="EMBL" id="MN738786">
    <property type="protein sequence ID" value="QHT36631.1"/>
    <property type="molecule type" value="Genomic_DNA"/>
</dbReference>
<accession>A0A6C0F702</accession>
<dbReference type="AlphaFoldDB" id="A0A6C0F702"/>
<keyword evidence="1" id="KW-0175">Coiled coil</keyword>
<protein>
    <submittedName>
        <fullName evidence="3">Uncharacterized protein</fullName>
    </submittedName>
</protein>
<evidence type="ECO:0000313" key="3">
    <source>
        <dbReference type="EMBL" id="QHT36631.1"/>
    </source>
</evidence>
<evidence type="ECO:0000256" key="1">
    <source>
        <dbReference type="SAM" id="Coils"/>
    </source>
</evidence>
<feature type="region of interest" description="Disordered" evidence="2">
    <location>
        <begin position="225"/>
        <end position="249"/>
    </location>
</feature>
<name>A0A6C0F702_9ZZZZ</name>
<feature type="compositionally biased region" description="Basic residues" evidence="2">
    <location>
        <begin position="231"/>
        <end position="242"/>
    </location>
</feature>
<proteinExistence type="predicted"/>